<organism evidence="8 9">
    <name type="scientific">Candidatus Desantisbacteria bacterium CG1_02_38_46</name>
    <dbReference type="NCBI Taxonomy" id="1817893"/>
    <lineage>
        <taxon>Bacteria</taxon>
        <taxon>Candidatus Desantisiibacteriota</taxon>
    </lineage>
</organism>
<accession>A0A1J4S8V2</accession>
<evidence type="ECO:0000256" key="6">
    <source>
        <dbReference type="SAM" id="Phobius"/>
    </source>
</evidence>
<dbReference type="Pfam" id="PF00482">
    <property type="entry name" value="T2SSF"/>
    <property type="match status" value="1"/>
</dbReference>
<feature type="transmembrane region" description="Helical" evidence="6">
    <location>
        <begin position="56"/>
        <end position="74"/>
    </location>
</feature>
<evidence type="ECO:0000256" key="5">
    <source>
        <dbReference type="ARBA" id="ARBA00023136"/>
    </source>
</evidence>
<dbReference type="Proteomes" id="UP000182278">
    <property type="component" value="Unassembled WGS sequence"/>
</dbReference>
<dbReference type="EMBL" id="MNUO01000124">
    <property type="protein sequence ID" value="OIN95859.1"/>
    <property type="molecule type" value="Genomic_DNA"/>
</dbReference>
<dbReference type="AlphaFoldDB" id="A0A1J4S8V2"/>
<dbReference type="STRING" id="1817893.AUJ66_08125"/>
<dbReference type="PANTHER" id="PTHR35007">
    <property type="entry name" value="INTEGRAL MEMBRANE PROTEIN-RELATED"/>
    <property type="match status" value="1"/>
</dbReference>
<keyword evidence="5 6" id="KW-0472">Membrane</keyword>
<evidence type="ECO:0000256" key="1">
    <source>
        <dbReference type="ARBA" id="ARBA00004651"/>
    </source>
</evidence>
<feature type="transmembrane region" description="Helical" evidence="6">
    <location>
        <begin position="203"/>
        <end position="227"/>
    </location>
</feature>
<comment type="subcellular location">
    <subcellularLocation>
        <location evidence="1">Cell membrane</location>
        <topology evidence="1">Multi-pass membrane protein</topology>
    </subcellularLocation>
</comment>
<keyword evidence="3 6" id="KW-0812">Transmembrane</keyword>
<gene>
    <name evidence="8" type="ORF">AUJ66_08125</name>
</gene>
<keyword evidence="2" id="KW-1003">Cell membrane</keyword>
<evidence type="ECO:0000313" key="9">
    <source>
        <dbReference type="Proteomes" id="UP000182278"/>
    </source>
</evidence>
<evidence type="ECO:0000259" key="7">
    <source>
        <dbReference type="Pfam" id="PF00482"/>
    </source>
</evidence>
<protein>
    <recommendedName>
        <fullName evidence="7">Type II secretion system protein GspF domain-containing protein</fullName>
    </recommendedName>
</protein>
<evidence type="ECO:0000256" key="3">
    <source>
        <dbReference type="ARBA" id="ARBA00022692"/>
    </source>
</evidence>
<sequence>MRVLKGLGIENFRNGIQKKLNAAGSPFGWNPDEFLALKELLAVGFFSMFWLASKSFSVSLVLLIVGFFLPDLWLNESVVRRKRKMVKELPYFIDILTFSVEAGLDFAAAINKIVQKSSPTPLIEELIKTQEEIRVGRTRENALHNLAKRVDIPEISSFTSALIQADNMGSPLGTTLRTQSEQMHLARFLRAEKKAQEAPVKMLFPLIIFIFPVIFIVLFGPVILQLLSQ</sequence>
<dbReference type="InterPro" id="IPR018076">
    <property type="entry name" value="T2SS_GspF_dom"/>
</dbReference>
<keyword evidence="4 6" id="KW-1133">Transmembrane helix</keyword>
<feature type="domain" description="Type II secretion system protein GspF" evidence="7">
    <location>
        <begin position="92"/>
        <end position="219"/>
    </location>
</feature>
<name>A0A1J4S8V2_9BACT</name>
<comment type="caution">
    <text evidence="8">The sequence shown here is derived from an EMBL/GenBank/DDBJ whole genome shotgun (WGS) entry which is preliminary data.</text>
</comment>
<proteinExistence type="predicted"/>
<evidence type="ECO:0000256" key="4">
    <source>
        <dbReference type="ARBA" id="ARBA00022989"/>
    </source>
</evidence>
<reference evidence="8 9" key="1">
    <citation type="journal article" date="2016" name="Environ. Microbiol.">
        <title>Genomic resolution of a cold subsurface aquifer community provides metabolic insights for novel microbes adapted to high CO concentrations.</title>
        <authorList>
            <person name="Probst A.J."/>
            <person name="Castelle C.J."/>
            <person name="Singh A."/>
            <person name="Brown C.T."/>
            <person name="Anantharaman K."/>
            <person name="Sharon I."/>
            <person name="Hug L.A."/>
            <person name="Burstein D."/>
            <person name="Emerson J.B."/>
            <person name="Thomas B.C."/>
            <person name="Banfield J.F."/>
        </authorList>
    </citation>
    <scope>NUCLEOTIDE SEQUENCE [LARGE SCALE GENOMIC DNA]</scope>
    <source>
        <strain evidence="8">CG1_02_38_46</strain>
    </source>
</reference>
<evidence type="ECO:0000313" key="8">
    <source>
        <dbReference type="EMBL" id="OIN95859.1"/>
    </source>
</evidence>
<dbReference type="GO" id="GO:0005886">
    <property type="term" value="C:plasma membrane"/>
    <property type="evidence" value="ECO:0007669"/>
    <property type="project" value="UniProtKB-SubCell"/>
</dbReference>
<dbReference type="PANTHER" id="PTHR35007:SF2">
    <property type="entry name" value="PILUS ASSEMBLE PROTEIN"/>
    <property type="match status" value="1"/>
</dbReference>
<evidence type="ECO:0000256" key="2">
    <source>
        <dbReference type="ARBA" id="ARBA00022475"/>
    </source>
</evidence>